<organism evidence="3 5">
    <name type="scientific">Vibrio owensii</name>
    <dbReference type="NCBI Taxonomy" id="696485"/>
    <lineage>
        <taxon>Bacteria</taxon>
        <taxon>Pseudomonadati</taxon>
        <taxon>Pseudomonadota</taxon>
        <taxon>Gammaproteobacteria</taxon>
        <taxon>Vibrionales</taxon>
        <taxon>Vibrionaceae</taxon>
        <taxon>Vibrio</taxon>
    </lineage>
</organism>
<sequence>MRKNITSVALLTVISTPVLAEKLEGSVEAYIDDNNNAGIYSSLNLTDQIYVDVEVAESNFGAIGAGYTFNTGTGIYAAYVSADGFEEARLEVSQDYKLTDRLTLSGSVQYRNGLNNDQADYALVHGDDIGSHGAVPPPITPNPHKDFYNGGQLPAGEHTVPDIGIQRTAVDTVYKQSQMLAYNIGVEYALNSLSLSYDYDYYQQLEDFYGAEDAQSHTAQITYTGSESLQPYVKYAVDGDFSNGLTTLGLVVPF</sequence>
<dbReference type="EMBL" id="CP045860">
    <property type="protein sequence ID" value="QGH49326.1"/>
    <property type="molecule type" value="Genomic_DNA"/>
</dbReference>
<evidence type="ECO:0000313" key="5">
    <source>
        <dbReference type="Proteomes" id="UP000390336"/>
    </source>
</evidence>
<dbReference type="Proteomes" id="UP000272136">
    <property type="component" value="Chromosome 2"/>
</dbReference>
<gene>
    <name evidence="3" type="ORF">APZ19_19630</name>
    <name evidence="2" type="ORF">D0812_22620</name>
</gene>
<reference evidence="2 4" key="2">
    <citation type="submission" date="2018-10" db="EMBL/GenBank/DDBJ databases">
        <title>Whole Genome of Vibrio owensii strain 170502, isolated from Acute Hepatopancreatic Necrosis Disease (AHPND) shrimp.</title>
        <authorList>
            <person name="Yan M."/>
            <person name="Wang X."/>
            <person name="Wang Y."/>
        </authorList>
    </citation>
    <scope>NUCLEOTIDE SEQUENCE [LARGE SCALE GENOMIC DNA]</scope>
    <source>
        <strain evidence="2 4">1700302</strain>
    </source>
</reference>
<dbReference type="Proteomes" id="UP000390336">
    <property type="component" value="Chromosome 2"/>
</dbReference>
<evidence type="ECO:0000313" key="3">
    <source>
        <dbReference type="EMBL" id="QGH49326.1"/>
    </source>
</evidence>
<protein>
    <recommendedName>
        <fullName evidence="6">Porin</fullName>
    </recommendedName>
</protein>
<dbReference type="EMBL" id="CP033138">
    <property type="protein sequence ID" value="AYO17182.1"/>
    <property type="molecule type" value="Genomic_DNA"/>
</dbReference>
<evidence type="ECO:0008006" key="6">
    <source>
        <dbReference type="Google" id="ProtNLM"/>
    </source>
</evidence>
<dbReference type="AlphaFoldDB" id="A0AAP9GFP2"/>
<dbReference type="InterPro" id="IPR053713">
    <property type="entry name" value="Bact_OM_Channel_sf"/>
</dbReference>
<evidence type="ECO:0000313" key="2">
    <source>
        <dbReference type="EMBL" id="AYO17182.1"/>
    </source>
</evidence>
<proteinExistence type="predicted"/>
<dbReference type="Gene3D" id="2.40.160.40">
    <property type="entry name" value="monomeric porin ompg"/>
    <property type="match status" value="1"/>
</dbReference>
<reference evidence="3 5" key="1">
    <citation type="journal article" date="2015" name="Genome Announc.">
        <title>Draft Genome Sequence of Vibrio owensii Strain SH-14, Which Causes Shrimp Acute Hepatopancreatic Necrosis Disease.</title>
        <authorList>
            <person name="Liu L."/>
            <person name="Xiao J."/>
            <person name="Xia X."/>
            <person name="Pan Y."/>
            <person name="Yan S."/>
            <person name="Wang Y."/>
        </authorList>
    </citation>
    <scope>NUCLEOTIDE SEQUENCE [LARGE SCALE GENOMIC DNA]</scope>
    <source>
        <strain evidence="3 5">SH14</strain>
    </source>
</reference>
<keyword evidence="1" id="KW-0732">Signal</keyword>
<evidence type="ECO:0000313" key="4">
    <source>
        <dbReference type="Proteomes" id="UP000272136"/>
    </source>
</evidence>
<keyword evidence="4" id="KW-1185">Reference proteome</keyword>
<reference evidence="3" key="3">
    <citation type="submission" date="2019-11" db="EMBL/GenBank/DDBJ databases">
        <title>Complete genome sequence of Vibrio owensii SH-14 isolated from shrimp with acute hepatopancreatic necrosis diease.</title>
        <authorList>
            <person name="Liang X."/>
            <person name="Wang Y."/>
        </authorList>
    </citation>
    <scope>NUCLEOTIDE SEQUENCE</scope>
    <source>
        <strain evidence="3">SH14</strain>
    </source>
</reference>
<accession>A0AAP9GFP2</accession>
<evidence type="ECO:0000256" key="1">
    <source>
        <dbReference type="ARBA" id="ARBA00022729"/>
    </source>
</evidence>
<dbReference type="SUPFAM" id="SSF56935">
    <property type="entry name" value="Porins"/>
    <property type="match status" value="1"/>
</dbReference>
<dbReference type="RefSeq" id="WP_054823299.1">
    <property type="nucleotide sequence ID" value="NZ_CP033138.1"/>
</dbReference>
<name>A0AAP9GFP2_9VIBR</name>